<dbReference type="EC" id="3.4.21.53" evidence="2"/>
<dbReference type="GO" id="GO:0004176">
    <property type="term" value="F:ATP-dependent peptidase activity"/>
    <property type="evidence" value="ECO:0007669"/>
    <property type="project" value="UniProtKB-UniRule"/>
</dbReference>
<evidence type="ECO:0000256" key="1">
    <source>
        <dbReference type="ARBA" id="ARBA00022670"/>
    </source>
</evidence>
<keyword evidence="2" id="KW-0378">Hydrolase</keyword>
<name>A0A0D2HNT2_9BACT</name>
<dbReference type="EMBL" id="AZAC01000034">
    <property type="protein sequence ID" value="KIX12228.1"/>
    <property type="molecule type" value="Genomic_DNA"/>
</dbReference>
<dbReference type="Gene3D" id="3.30.230.10">
    <property type="match status" value="1"/>
</dbReference>
<evidence type="ECO:0000259" key="3">
    <source>
        <dbReference type="PROSITE" id="PS51786"/>
    </source>
</evidence>
<dbReference type="Pfam" id="PF20436">
    <property type="entry name" value="LonB_AAA-LID"/>
    <property type="match status" value="1"/>
</dbReference>
<dbReference type="Pfam" id="PF05362">
    <property type="entry name" value="Lon_C"/>
    <property type="match status" value="1"/>
</dbReference>
<gene>
    <name evidence="4" type="ORF">X474_20950</name>
</gene>
<comment type="similarity">
    <text evidence="2">Belongs to the peptidase S16 family.</text>
</comment>
<dbReference type="InterPro" id="IPR027065">
    <property type="entry name" value="Lon_Prtase"/>
</dbReference>
<dbReference type="Gene3D" id="3.40.50.300">
    <property type="entry name" value="P-loop containing nucleotide triphosphate hydrolases"/>
    <property type="match status" value="2"/>
</dbReference>
<dbReference type="InterPro" id="IPR014721">
    <property type="entry name" value="Ribsml_uS5_D2-typ_fold_subgr"/>
</dbReference>
<protein>
    <recommendedName>
        <fullName evidence="2">endopeptidase La</fullName>
        <ecNumber evidence="2">3.4.21.53</ecNumber>
    </recommendedName>
</protein>
<dbReference type="STRING" id="1429043.X474_20950"/>
<dbReference type="SUPFAM" id="SSF54211">
    <property type="entry name" value="Ribosomal protein S5 domain 2-like"/>
    <property type="match status" value="1"/>
</dbReference>
<dbReference type="Pfam" id="PF13654">
    <property type="entry name" value="AAA_32"/>
    <property type="match status" value="1"/>
</dbReference>
<dbReference type="GO" id="GO:0004252">
    <property type="term" value="F:serine-type endopeptidase activity"/>
    <property type="evidence" value="ECO:0007669"/>
    <property type="project" value="UniProtKB-UniRule"/>
</dbReference>
<organism evidence="4 5">
    <name type="scientific">Dethiosulfatarculus sandiegensis</name>
    <dbReference type="NCBI Taxonomy" id="1429043"/>
    <lineage>
        <taxon>Bacteria</taxon>
        <taxon>Pseudomonadati</taxon>
        <taxon>Thermodesulfobacteriota</taxon>
        <taxon>Desulfarculia</taxon>
        <taxon>Desulfarculales</taxon>
        <taxon>Desulfarculaceae</taxon>
        <taxon>Dethiosulfatarculus</taxon>
    </lineage>
</organism>
<keyword evidence="1 2" id="KW-0645">Protease</keyword>
<dbReference type="Proteomes" id="UP000032233">
    <property type="component" value="Unassembled WGS sequence"/>
</dbReference>
<dbReference type="GO" id="GO:0006508">
    <property type="term" value="P:proteolysis"/>
    <property type="evidence" value="ECO:0007669"/>
    <property type="project" value="UniProtKB-KW"/>
</dbReference>
<keyword evidence="2" id="KW-0720">Serine protease</keyword>
<dbReference type="GO" id="GO:0005524">
    <property type="term" value="F:ATP binding"/>
    <property type="evidence" value="ECO:0007669"/>
    <property type="project" value="InterPro"/>
</dbReference>
<dbReference type="AlphaFoldDB" id="A0A0D2HNT2"/>
<dbReference type="FunCoup" id="A0A0D2HNT2">
    <property type="interactions" value="6"/>
</dbReference>
<dbReference type="InterPro" id="IPR046843">
    <property type="entry name" value="LonB_AAA-LID"/>
</dbReference>
<feature type="domain" description="Lon proteolytic" evidence="3">
    <location>
        <begin position="567"/>
        <end position="762"/>
    </location>
</feature>
<dbReference type="PROSITE" id="PS51786">
    <property type="entry name" value="LON_PROTEOLYTIC"/>
    <property type="match status" value="1"/>
</dbReference>
<dbReference type="InterPro" id="IPR020568">
    <property type="entry name" value="Ribosomal_Su5_D2-typ_SF"/>
</dbReference>
<comment type="catalytic activity">
    <reaction evidence="2">
        <text>Hydrolysis of proteins in presence of ATP.</text>
        <dbReference type="EC" id="3.4.21.53"/>
    </reaction>
</comment>
<dbReference type="PRINTS" id="PR00830">
    <property type="entry name" value="ENDOLAPTASE"/>
</dbReference>
<dbReference type="PANTHER" id="PTHR10046">
    <property type="entry name" value="ATP DEPENDENT LON PROTEASE FAMILY MEMBER"/>
    <property type="match status" value="1"/>
</dbReference>
<dbReference type="Gene3D" id="1.10.8.60">
    <property type="match status" value="1"/>
</dbReference>
<evidence type="ECO:0000313" key="5">
    <source>
        <dbReference type="Proteomes" id="UP000032233"/>
    </source>
</evidence>
<dbReference type="InterPro" id="IPR027417">
    <property type="entry name" value="P-loop_NTPase"/>
</dbReference>
<dbReference type="InterPro" id="IPR046844">
    <property type="entry name" value="Lon-like_helical"/>
</dbReference>
<dbReference type="Pfam" id="PF20437">
    <property type="entry name" value="LonC_helical"/>
    <property type="match status" value="1"/>
</dbReference>
<dbReference type="OrthoDB" id="9758568at2"/>
<sequence length="802" mass="90091">MPQAKVSPLPLDLLRRRFDPEKIPFENSKQCKDHAEKVLGQDRAKEALEFGLEMKSKGYHVFVAGPPRTGKTHLVMTYLEDVAKKMPPPPDWVYVYNFAQPEKPRILRLPQGGGKVMAREMEDLLLNLGQKIPEVFDGEKYSKKKETLTNDFKHVRTEIFSNLDKEARESGYVLKFEPTGIMVAPADEDGRPLSEATIREMTDDEREELRTRSDRIQARVTEGLRQLGTMEKALGERMEQLDREMVLFAVGHLFDELFDKYSEQLEVMVYLEQVRENIVKNFEKFKKRDSQAQMPVAMGSDEPSFQEYKVNVFVDNSELQGAPVVEADHPTFPNLFGRIERQARMGALFTDFTMLKPGALHLANGGFLVIPMLEMLRQWLPWDGLKRALRKDAVEMEDPMEQMGFTVTKTMKPEAMPLNIKVVLVGDGNLYQLLHNYDPQFSKLFKVRAQMAERMDWKEGEVRSFLSHVCRLNEKEESPPLNRSALARLVELAGELAGDRERLTLRLSEVDDLVLESGYMAQKAGHNEVMGEDVERAIQARRRRASMLEERLREAVTRGFINVETQGTEVGQINGLAVLDSGDHAFGTASRITASAGLGKKGVLAIDRESELSGPFHTKGVLILAGFLNGRFASKRSLALTASLVFEQSYSMIDGDSASLAELLTLLSALSKVPLRQDLAVTGSVSQKGQVQAIGGVNQKVEGFYRLCRERGFTGTQGVVIPRANVKNLMLDPEIVDSCSKGDFRVFAVDTVEQALEVFTNKKAGRLKKDGAYTQNSVYAKVADELERLRLTAIMESASKGK</sequence>
<evidence type="ECO:0000256" key="2">
    <source>
        <dbReference type="PROSITE-ProRule" id="PRU01122"/>
    </source>
</evidence>
<dbReference type="PATRIC" id="fig|1429043.3.peg.4440"/>
<evidence type="ECO:0000313" key="4">
    <source>
        <dbReference type="EMBL" id="KIX12228.1"/>
    </source>
</evidence>
<proteinExistence type="inferred from homology"/>
<reference evidence="4 5" key="1">
    <citation type="submission" date="2013-11" db="EMBL/GenBank/DDBJ databases">
        <title>Metagenomic analysis of a methanogenic consortium involved in long chain n-alkane degradation.</title>
        <authorList>
            <person name="Davidova I.A."/>
            <person name="Callaghan A.V."/>
            <person name="Wawrik B."/>
            <person name="Pruitt S."/>
            <person name="Marks C."/>
            <person name="Duncan K.E."/>
            <person name="Suflita J.M."/>
        </authorList>
    </citation>
    <scope>NUCLEOTIDE SEQUENCE [LARGE SCALE GENOMIC DNA]</scope>
    <source>
        <strain evidence="4 5">SPR</strain>
    </source>
</reference>
<feature type="active site" evidence="2">
    <location>
        <position position="657"/>
    </location>
</feature>
<dbReference type="SUPFAM" id="SSF52540">
    <property type="entry name" value="P-loop containing nucleoside triphosphate hydrolases"/>
    <property type="match status" value="1"/>
</dbReference>
<feature type="active site" evidence="2">
    <location>
        <position position="700"/>
    </location>
</feature>
<keyword evidence="5" id="KW-1185">Reference proteome</keyword>
<comment type="caution">
    <text evidence="4">The sequence shown here is derived from an EMBL/GenBank/DDBJ whole genome shotgun (WGS) entry which is preliminary data.</text>
</comment>
<dbReference type="GO" id="GO:0030163">
    <property type="term" value="P:protein catabolic process"/>
    <property type="evidence" value="ECO:0007669"/>
    <property type="project" value="InterPro"/>
</dbReference>
<accession>A0A0D2HNT2</accession>
<dbReference type="InterPro" id="IPR041699">
    <property type="entry name" value="AAA_32"/>
</dbReference>
<dbReference type="InParanoid" id="A0A0D2HNT2"/>
<dbReference type="InterPro" id="IPR008269">
    <property type="entry name" value="Lon_proteolytic"/>
</dbReference>
<dbReference type="RefSeq" id="WP_044351055.1">
    <property type="nucleotide sequence ID" value="NZ_AZAC01000034.1"/>
</dbReference>